<dbReference type="RefSeq" id="WP_242288346.1">
    <property type="nucleotide sequence ID" value="NZ_JAKKSL010000005.1"/>
</dbReference>
<keyword evidence="1" id="KW-0808">Transferase</keyword>
<keyword evidence="2" id="KW-1185">Reference proteome</keyword>
<dbReference type="Proteomes" id="UP001139646">
    <property type="component" value="Unassembled WGS sequence"/>
</dbReference>
<gene>
    <name evidence="1" type="ORF">L3081_21300</name>
</gene>
<dbReference type="Gene3D" id="3.10.450.620">
    <property type="entry name" value="JHP933, nucleotidyltransferase-like core domain"/>
    <property type="match status" value="1"/>
</dbReference>
<organism evidence="1 2">
    <name type="scientific">Colwellia maritima</name>
    <dbReference type="NCBI Taxonomy" id="2912588"/>
    <lineage>
        <taxon>Bacteria</taxon>
        <taxon>Pseudomonadati</taxon>
        <taxon>Pseudomonadota</taxon>
        <taxon>Gammaproteobacteria</taxon>
        <taxon>Alteromonadales</taxon>
        <taxon>Colwelliaceae</taxon>
        <taxon>Colwellia</taxon>
    </lineage>
</organism>
<evidence type="ECO:0000313" key="1">
    <source>
        <dbReference type="EMBL" id="MCI2285465.1"/>
    </source>
</evidence>
<dbReference type="GO" id="GO:0016740">
    <property type="term" value="F:transferase activity"/>
    <property type="evidence" value="ECO:0007669"/>
    <property type="project" value="UniProtKB-KW"/>
</dbReference>
<reference evidence="1" key="1">
    <citation type="submission" date="2022-01" db="EMBL/GenBank/DDBJ databases">
        <title>Colwellia maritima, isolated from seawater.</title>
        <authorList>
            <person name="Kristyanto S."/>
            <person name="Jung J."/>
            <person name="Jeon C.O."/>
        </authorList>
    </citation>
    <scope>NUCLEOTIDE SEQUENCE</scope>
    <source>
        <strain evidence="1">MSW7</strain>
    </source>
</reference>
<dbReference type="Pfam" id="PF08843">
    <property type="entry name" value="AbiEii"/>
    <property type="match status" value="1"/>
</dbReference>
<proteinExistence type="predicted"/>
<evidence type="ECO:0000313" key="2">
    <source>
        <dbReference type="Proteomes" id="UP001139646"/>
    </source>
</evidence>
<protein>
    <submittedName>
        <fullName evidence="1">Nucleotidyl transferase AbiEii/AbiGii toxin family protein</fullName>
    </submittedName>
</protein>
<sequence>MTNRSKNANVKSSLLHEMVNIACASQELAGMETTVEKELLHYDIMAALSQSGLLTKLTFQGGTCLRMAYGSQRLSEDLDFVGGVDFSPEDYQDLAQVLIAYFEPRYGLNIRVKTPKERSFSSKNVGVGRWMVAIETQPQNKNVPKQKIKVEIANIPSYTRNIKAIKLNYASLQVKLSTVLVNCESEEEILADKIVALCLRKFIKARDLWDMVMLAQQGINVNDTWVKAKFTDYQSNELPAITLQKRINELPKYWLSGKFEHEMRRFLPRKKLEETFEQIGFMEYFTDAINDLLNKTIKRWTAPPLKVIKTALNCRVGL</sequence>
<dbReference type="EMBL" id="JAKKSL010000005">
    <property type="protein sequence ID" value="MCI2285465.1"/>
    <property type="molecule type" value="Genomic_DNA"/>
</dbReference>
<comment type="caution">
    <text evidence="1">The sequence shown here is derived from an EMBL/GenBank/DDBJ whole genome shotgun (WGS) entry which is preliminary data.</text>
</comment>
<name>A0ABS9X5U8_9GAMM</name>
<accession>A0ABS9X5U8</accession>
<dbReference type="InterPro" id="IPR014942">
    <property type="entry name" value="AbiEii"/>
</dbReference>